<dbReference type="InterPro" id="IPR011547">
    <property type="entry name" value="SLC26A/SulP_dom"/>
</dbReference>
<evidence type="ECO:0000313" key="7">
    <source>
        <dbReference type="EMBL" id="GAA4240534.1"/>
    </source>
</evidence>
<evidence type="ECO:0000259" key="6">
    <source>
        <dbReference type="Pfam" id="PF00916"/>
    </source>
</evidence>
<accession>A0ABP8CLH6</accession>
<keyword evidence="2 5" id="KW-0812">Transmembrane</keyword>
<feature type="transmembrane region" description="Helical" evidence="5">
    <location>
        <begin position="440"/>
        <end position="462"/>
    </location>
</feature>
<comment type="caution">
    <text evidence="7">The sequence shown here is derived from an EMBL/GenBank/DDBJ whole genome shotgun (WGS) entry which is preliminary data.</text>
</comment>
<proteinExistence type="predicted"/>
<keyword evidence="4 5" id="KW-0472">Membrane</keyword>
<dbReference type="SUPFAM" id="SSF52091">
    <property type="entry name" value="SpoIIaa-like"/>
    <property type="match status" value="1"/>
</dbReference>
<reference evidence="8" key="1">
    <citation type="journal article" date="2019" name="Int. J. Syst. Evol. Microbiol.">
        <title>The Global Catalogue of Microorganisms (GCM) 10K type strain sequencing project: providing services to taxonomists for standard genome sequencing and annotation.</title>
        <authorList>
            <consortium name="The Broad Institute Genomics Platform"/>
            <consortium name="The Broad Institute Genome Sequencing Center for Infectious Disease"/>
            <person name="Wu L."/>
            <person name="Ma J."/>
        </authorList>
    </citation>
    <scope>NUCLEOTIDE SEQUENCE [LARGE SCALE GENOMIC DNA]</scope>
    <source>
        <strain evidence="8">JCM 17633</strain>
    </source>
</reference>
<dbReference type="PANTHER" id="PTHR43310">
    <property type="entry name" value="SULFATE TRANSPORTER YBAR-RELATED"/>
    <property type="match status" value="1"/>
</dbReference>
<feature type="transmembrane region" description="Helical" evidence="5">
    <location>
        <begin position="103"/>
        <end position="122"/>
    </location>
</feature>
<name>A0ABP8CLH6_9FLAO</name>
<feature type="transmembrane region" description="Helical" evidence="5">
    <location>
        <begin position="474"/>
        <end position="505"/>
    </location>
</feature>
<evidence type="ECO:0000256" key="2">
    <source>
        <dbReference type="ARBA" id="ARBA00022692"/>
    </source>
</evidence>
<evidence type="ECO:0000256" key="1">
    <source>
        <dbReference type="ARBA" id="ARBA00004141"/>
    </source>
</evidence>
<dbReference type="PANTHER" id="PTHR43310:SF1">
    <property type="entry name" value="SULFATE TRANSPORTER YBAR-RELATED"/>
    <property type="match status" value="1"/>
</dbReference>
<organism evidence="7 8">
    <name type="scientific">Winogradskyella damuponensis</name>
    <dbReference type="NCBI Taxonomy" id="943939"/>
    <lineage>
        <taxon>Bacteria</taxon>
        <taxon>Pseudomonadati</taxon>
        <taxon>Bacteroidota</taxon>
        <taxon>Flavobacteriia</taxon>
        <taxon>Flavobacteriales</taxon>
        <taxon>Flavobacteriaceae</taxon>
        <taxon>Winogradskyella</taxon>
    </lineage>
</organism>
<feature type="domain" description="SLC26A/SulP transporter" evidence="6">
    <location>
        <begin position="16"/>
        <end position="158"/>
    </location>
</feature>
<keyword evidence="3 5" id="KW-1133">Transmembrane helix</keyword>
<evidence type="ECO:0000256" key="4">
    <source>
        <dbReference type="ARBA" id="ARBA00023136"/>
    </source>
</evidence>
<feature type="transmembrane region" description="Helical" evidence="5">
    <location>
        <begin position="20"/>
        <end position="39"/>
    </location>
</feature>
<evidence type="ECO:0000256" key="3">
    <source>
        <dbReference type="ARBA" id="ARBA00022989"/>
    </source>
</evidence>
<gene>
    <name evidence="7" type="ORF">GCM10022292_03520</name>
</gene>
<dbReference type="Proteomes" id="UP001501682">
    <property type="component" value="Unassembled WGS sequence"/>
</dbReference>
<dbReference type="InterPro" id="IPR052706">
    <property type="entry name" value="Membrane-Transporter-like"/>
</dbReference>
<feature type="transmembrane region" description="Helical" evidence="5">
    <location>
        <begin position="344"/>
        <end position="366"/>
    </location>
</feature>
<feature type="transmembrane region" description="Helical" evidence="5">
    <location>
        <begin position="45"/>
        <end position="61"/>
    </location>
</feature>
<feature type="transmembrane region" description="Helical" evidence="5">
    <location>
        <begin position="387"/>
        <end position="409"/>
    </location>
</feature>
<dbReference type="CDD" id="cd07042">
    <property type="entry name" value="STAS_SulP_like_sulfate_transporter"/>
    <property type="match status" value="1"/>
</dbReference>
<feature type="domain" description="SLC26A/SulP transporter" evidence="6">
    <location>
        <begin position="251"/>
        <end position="478"/>
    </location>
</feature>
<dbReference type="RefSeq" id="WP_334467650.1">
    <property type="nucleotide sequence ID" value="NZ_BAABCB010000002.1"/>
</dbReference>
<comment type="subcellular location">
    <subcellularLocation>
        <location evidence="1">Membrane</location>
        <topology evidence="1">Multi-pass membrane protein</topology>
    </subcellularLocation>
</comment>
<feature type="transmembrane region" description="Helical" evidence="5">
    <location>
        <begin position="253"/>
        <end position="270"/>
    </location>
</feature>
<evidence type="ECO:0000256" key="5">
    <source>
        <dbReference type="SAM" id="Phobius"/>
    </source>
</evidence>
<feature type="transmembrane region" description="Helical" evidence="5">
    <location>
        <begin position="134"/>
        <end position="154"/>
    </location>
</feature>
<keyword evidence="8" id="KW-1185">Reference proteome</keyword>
<evidence type="ECO:0000313" key="8">
    <source>
        <dbReference type="Proteomes" id="UP001501682"/>
    </source>
</evidence>
<sequence length="635" mass="69626">MKLGRNIIKKITQNPKNDILAGITVSLAMIPEVVAFAFVAQISPIVALFGAFIIGIISALFGGRPGLISGAAGAVAVIFVYMIQEGHAKGLLFDTPVENMGYFYLLAAVVLMGIIQIIAGVFKLGKFVRLIPHPVMMGFVNGLAIVIFIAQLGMFKENKKDVFGQNMRKTVSKELVYNVSDNKVRDLISDTELFSIEGENIININTGETVFIASNDQVFDVKTKRVVFNIKNNGFYSIKDKGVVKSTLQGQKLYIMIGLVLLTMLLIWGLPKFKLTKKLPAALTAILIVTLISIFSGLHSINVGDFIRDGGGAGLNGFDELSSKLNLFDLWSHLPFNLDTLKFIAPYAFLAASVGLIETLMTMNLVDELTDSRGNGNRECVAQGAGNMLSGIFGGTGGCGMIGQTVININAGGRGRLSGVMMAITLLTFILFADKYIEQVPIAALVGVMFMMVIETFAWSSFRIMKKIPVSDAVVLIIVSVVTVIFDLAIAVFVGVIISALSFAWENAKRIRARKRFKEDGTKTYEIWGPLFFGSITSFNEKFDIKNDPNIVEIDFVEARISDHSAIEAIYTLVEKYQAAGKTIKLKHLSEDCKILLYKASPKFKDVIVEAIDDPRYHLAENPEKFTKPLSEYNI</sequence>
<feature type="transmembrane region" description="Helical" evidence="5">
    <location>
        <begin position="282"/>
        <end position="301"/>
    </location>
</feature>
<dbReference type="InterPro" id="IPR036513">
    <property type="entry name" value="STAS_dom_sf"/>
</dbReference>
<dbReference type="Pfam" id="PF00916">
    <property type="entry name" value="Sulfate_transp"/>
    <property type="match status" value="2"/>
</dbReference>
<dbReference type="Gene3D" id="3.30.750.24">
    <property type="entry name" value="STAS domain"/>
    <property type="match status" value="1"/>
</dbReference>
<feature type="transmembrane region" description="Helical" evidence="5">
    <location>
        <begin position="415"/>
        <end position="433"/>
    </location>
</feature>
<protein>
    <recommendedName>
        <fullName evidence="6">SLC26A/SulP transporter domain-containing protein</fullName>
    </recommendedName>
</protein>
<feature type="transmembrane region" description="Helical" evidence="5">
    <location>
        <begin position="66"/>
        <end position="83"/>
    </location>
</feature>
<dbReference type="EMBL" id="BAABCB010000002">
    <property type="protein sequence ID" value="GAA4240534.1"/>
    <property type="molecule type" value="Genomic_DNA"/>
</dbReference>